<evidence type="ECO:0000256" key="1">
    <source>
        <dbReference type="SAM" id="Phobius"/>
    </source>
</evidence>
<dbReference type="InterPro" id="IPR017451">
    <property type="entry name" value="F-box-assoc_interact_dom"/>
</dbReference>
<dbReference type="AlphaFoldDB" id="A0AAP0S2I4"/>
<name>A0AAP0S2I4_LIQFO</name>
<dbReference type="InterPro" id="IPR006527">
    <property type="entry name" value="F-box-assoc_dom_typ1"/>
</dbReference>
<gene>
    <name evidence="3" type="ORF">L1049_017182</name>
</gene>
<keyword evidence="1" id="KW-1133">Transmembrane helix</keyword>
<protein>
    <recommendedName>
        <fullName evidence="2">F-box associated beta-propeller type 1 domain-containing protein</fullName>
    </recommendedName>
</protein>
<keyword evidence="1" id="KW-0812">Transmembrane</keyword>
<keyword evidence="4" id="KW-1185">Reference proteome</keyword>
<evidence type="ECO:0000313" key="3">
    <source>
        <dbReference type="EMBL" id="KAK9288719.1"/>
    </source>
</evidence>
<evidence type="ECO:0000313" key="4">
    <source>
        <dbReference type="Proteomes" id="UP001415857"/>
    </source>
</evidence>
<dbReference type="InterPro" id="IPR050796">
    <property type="entry name" value="SCF_F-box_component"/>
</dbReference>
<dbReference type="EMBL" id="JBBPBK010000003">
    <property type="protein sequence ID" value="KAK9288719.1"/>
    <property type="molecule type" value="Genomic_DNA"/>
</dbReference>
<feature type="domain" description="F-box associated beta-propeller type 1" evidence="2">
    <location>
        <begin position="8"/>
        <end position="114"/>
    </location>
</feature>
<proteinExistence type="predicted"/>
<dbReference type="PANTHER" id="PTHR31672:SF13">
    <property type="entry name" value="F-BOX PROTEIN CPR30-LIKE"/>
    <property type="match status" value="1"/>
</dbReference>
<sequence length="167" mass="18916">MFEEPGKLVNGTLNWAAARRGDPNGSLIVVSFDLAEEVFDEVPQPDYGIGNYKLFVGVLKDCLCMICDRGGNCVDVWMMKEYGVKESWSKLVSMPYMPEMMPIDFSRSLCFLKYGGILMYFGNILVLYDLNEKTFKYPMLNDVRGCHEADVYLETLVSPNAYNGIGR</sequence>
<organism evidence="3 4">
    <name type="scientific">Liquidambar formosana</name>
    <name type="common">Formosan gum</name>
    <dbReference type="NCBI Taxonomy" id="63359"/>
    <lineage>
        <taxon>Eukaryota</taxon>
        <taxon>Viridiplantae</taxon>
        <taxon>Streptophyta</taxon>
        <taxon>Embryophyta</taxon>
        <taxon>Tracheophyta</taxon>
        <taxon>Spermatophyta</taxon>
        <taxon>Magnoliopsida</taxon>
        <taxon>eudicotyledons</taxon>
        <taxon>Gunneridae</taxon>
        <taxon>Pentapetalae</taxon>
        <taxon>Saxifragales</taxon>
        <taxon>Altingiaceae</taxon>
        <taxon>Liquidambar</taxon>
    </lineage>
</organism>
<dbReference type="Proteomes" id="UP001415857">
    <property type="component" value="Unassembled WGS sequence"/>
</dbReference>
<keyword evidence="1" id="KW-0472">Membrane</keyword>
<accession>A0AAP0S2I4</accession>
<dbReference type="NCBIfam" id="TIGR01640">
    <property type="entry name" value="F_box_assoc_1"/>
    <property type="match status" value="1"/>
</dbReference>
<comment type="caution">
    <text evidence="3">The sequence shown here is derived from an EMBL/GenBank/DDBJ whole genome shotgun (WGS) entry which is preliminary data.</text>
</comment>
<feature type="transmembrane region" description="Helical" evidence="1">
    <location>
        <begin position="111"/>
        <end position="130"/>
    </location>
</feature>
<evidence type="ECO:0000259" key="2">
    <source>
        <dbReference type="Pfam" id="PF07734"/>
    </source>
</evidence>
<dbReference type="Pfam" id="PF07734">
    <property type="entry name" value="FBA_1"/>
    <property type="match status" value="1"/>
</dbReference>
<dbReference type="PANTHER" id="PTHR31672">
    <property type="entry name" value="BNACNNG10540D PROTEIN"/>
    <property type="match status" value="1"/>
</dbReference>
<reference evidence="3 4" key="1">
    <citation type="journal article" date="2024" name="Plant J.">
        <title>Genome sequences and population genomics reveal climatic adaptation and genomic divergence between two closely related sweetgum species.</title>
        <authorList>
            <person name="Xu W.Q."/>
            <person name="Ren C.Q."/>
            <person name="Zhang X.Y."/>
            <person name="Comes H.P."/>
            <person name="Liu X.H."/>
            <person name="Li Y.G."/>
            <person name="Kettle C.J."/>
            <person name="Jalonen R."/>
            <person name="Gaisberger H."/>
            <person name="Ma Y.Z."/>
            <person name="Qiu Y.X."/>
        </authorList>
    </citation>
    <scope>NUCLEOTIDE SEQUENCE [LARGE SCALE GENOMIC DNA]</scope>
    <source>
        <strain evidence="3">Hangzhou</strain>
    </source>
</reference>